<dbReference type="OMA" id="QSICTQA"/>
<dbReference type="InterPro" id="IPR003960">
    <property type="entry name" value="ATPase_AAA_CS"/>
</dbReference>
<dbReference type="Pfam" id="PF13771">
    <property type="entry name" value="zf-HC5HC2H"/>
    <property type="match status" value="1"/>
</dbReference>
<dbReference type="Gramene" id="BGIOSGA004174-TA">
    <property type="protein sequence ID" value="BGIOSGA004174-PA"/>
    <property type="gene ID" value="BGIOSGA004174"/>
</dbReference>
<feature type="region of interest" description="Disordered" evidence="8">
    <location>
        <begin position="242"/>
        <end position="337"/>
    </location>
</feature>
<evidence type="ECO:0000256" key="6">
    <source>
        <dbReference type="ARBA" id="ARBA00022840"/>
    </source>
</evidence>
<evidence type="ECO:0000256" key="7">
    <source>
        <dbReference type="ARBA" id="ARBA00023117"/>
    </source>
</evidence>
<dbReference type="InterPro" id="IPR003959">
    <property type="entry name" value="ATPase_AAA_core"/>
</dbReference>
<feature type="compositionally biased region" description="Acidic residues" evidence="8">
    <location>
        <begin position="168"/>
        <end position="192"/>
    </location>
</feature>
<feature type="region of interest" description="Disordered" evidence="8">
    <location>
        <begin position="1514"/>
        <end position="1534"/>
    </location>
</feature>
<dbReference type="InterPro" id="IPR034732">
    <property type="entry name" value="EPHD"/>
</dbReference>
<dbReference type="Pfam" id="PF00004">
    <property type="entry name" value="AAA"/>
    <property type="match status" value="1"/>
</dbReference>
<evidence type="ECO:0000256" key="3">
    <source>
        <dbReference type="ARBA" id="ARBA00022741"/>
    </source>
</evidence>
<feature type="domain" description="PHD-type" evidence="9">
    <location>
        <begin position="418"/>
        <end position="556"/>
    </location>
</feature>
<feature type="compositionally biased region" description="Polar residues" evidence="8">
    <location>
        <begin position="1315"/>
        <end position="1329"/>
    </location>
</feature>
<feature type="region of interest" description="Disordered" evidence="8">
    <location>
        <begin position="1"/>
        <end position="133"/>
    </location>
</feature>
<dbReference type="GO" id="GO:0006337">
    <property type="term" value="P:nucleosome disassembly"/>
    <property type="evidence" value="ECO:0007669"/>
    <property type="project" value="TreeGrafter"/>
</dbReference>
<dbReference type="FunFam" id="3.40.50.300:FF:000061">
    <property type="entry name" value="ATPase family, AAA domain-containing 2"/>
    <property type="match status" value="1"/>
</dbReference>
<organism evidence="10 11">
    <name type="scientific">Oryza sativa subsp. indica</name>
    <name type="common">Rice</name>
    <dbReference type="NCBI Taxonomy" id="39946"/>
    <lineage>
        <taxon>Eukaryota</taxon>
        <taxon>Viridiplantae</taxon>
        <taxon>Streptophyta</taxon>
        <taxon>Embryophyta</taxon>
        <taxon>Tracheophyta</taxon>
        <taxon>Spermatophyta</taxon>
        <taxon>Magnoliopsida</taxon>
        <taxon>Liliopsida</taxon>
        <taxon>Poales</taxon>
        <taxon>Poaceae</taxon>
        <taxon>BOP clade</taxon>
        <taxon>Oryzoideae</taxon>
        <taxon>Oryzeae</taxon>
        <taxon>Oryzinae</taxon>
        <taxon>Oryza</taxon>
        <taxon>Oryza sativa</taxon>
    </lineage>
</organism>
<feature type="compositionally biased region" description="Low complexity" evidence="8">
    <location>
        <begin position="31"/>
        <end position="45"/>
    </location>
</feature>
<dbReference type="GO" id="GO:0005524">
    <property type="term" value="F:ATP binding"/>
    <property type="evidence" value="ECO:0007669"/>
    <property type="project" value="UniProtKB-KW"/>
</dbReference>
<feature type="compositionally biased region" description="Basic and acidic residues" evidence="8">
    <location>
        <begin position="1302"/>
        <end position="1313"/>
    </location>
</feature>
<feature type="compositionally biased region" description="Acidic residues" evidence="8">
    <location>
        <begin position="249"/>
        <end position="264"/>
    </location>
</feature>
<dbReference type="InterPro" id="IPR013083">
    <property type="entry name" value="Znf_RING/FYVE/PHD"/>
</dbReference>
<dbReference type="FunFam" id="3.30.40.10:FF:000739">
    <property type="entry name" value="P-loop containing nucleoside triphosphate hydrolases superfamily protein"/>
    <property type="match status" value="1"/>
</dbReference>
<feature type="compositionally biased region" description="Basic residues" evidence="8">
    <location>
        <begin position="1"/>
        <end position="23"/>
    </location>
</feature>
<dbReference type="InterPro" id="IPR045199">
    <property type="entry name" value="ATAD2-like"/>
</dbReference>
<dbReference type="FunFam" id="1.10.8.60:FF:000084">
    <property type="entry name" value="p-loop containing nucleoside triphosphate hydrolase superfamily protein"/>
    <property type="match status" value="1"/>
</dbReference>
<dbReference type="GO" id="GO:0045815">
    <property type="term" value="P:transcription initiation-coupled chromatin remodeling"/>
    <property type="evidence" value="ECO:0007669"/>
    <property type="project" value="TreeGrafter"/>
</dbReference>
<dbReference type="EMBL" id="CM000126">
    <property type="protein sequence ID" value="EEC71239.1"/>
    <property type="molecule type" value="Genomic_DNA"/>
</dbReference>
<keyword evidence="6" id="KW-0067">ATP-binding</keyword>
<keyword evidence="4" id="KW-0863">Zinc-finger</keyword>
<protein>
    <recommendedName>
        <fullName evidence="9">PHD-type domain-containing protein</fullName>
    </recommendedName>
</protein>
<comment type="similarity">
    <text evidence="1">Belongs to the AAA ATPase family.</text>
</comment>
<dbReference type="GO" id="GO:0005634">
    <property type="term" value="C:nucleus"/>
    <property type="evidence" value="ECO:0007669"/>
    <property type="project" value="TreeGrafter"/>
</dbReference>
<name>B8A778_ORYSI</name>
<keyword evidence="11" id="KW-1185">Reference proteome</keyword>
<accession>B8A778</accession>
<evidence type="ECO:0000256" key="5">
    <source>
        <dbReference type="ARBA" id="ARBA00022833"/>
    </source>
</evidence>
<dbReference type="SUPFAM" id="SSF52540">
    <property type="entry name" value="P-loop containing nucleoside triphosphate hydrolases"/>
    <property type="match status" value="1"/>
</dbReference>
<proteinExistence type="inferred from homology"/>
<dbReference type="Gene3D" id="1.10.8.60">
    <property type="match status" value="1"/>
</dbReference>
<keyword evidence="3" id="KW-0547">Nucleotide-binding</keyword>
<dbReference type="STRING" id="39946.B8A778"/>
<dbReference type="PANTHER" id="PTHR23069">
    <property type="entry name" value="AAA DOMAIN-CONTAINING"/>
    <property type="match status" value="1"/>
</dbReference>
<dbReference type="SMART" id="SM00382">
    <property type="entry name" value="AAA"/>
    <property type="match status" value="1"/>
</dbReference>
<evidence type="ECO:0000313" key="11">
    <source>
        <dbReference type="Proteomes" id="UP000007015"/>
    </source>
</evidence>
<dbReference type="PROSITE" id="PS00674">
    <property type="entry name" value="AAA"/>
    <property type="match status" value="1"/>
</dbReference>
<dbReference type="PROSITE" id="PS51805">
    <property type="entry name" value="EPHD"/>
    <property type="match status" value="1"/>
</dbReference>
<dbReference type="GO" id="GO:0006334">
    <property type="term" value="P:nucleosome assembly"/>
    <property type="evidence" value="ECO:0007669"/>
    <property type="project" value="TreeGrafter"/>
</dbReference>
<dbReference type="GO" id="GO:0003682">
    <property type="term" value="F:chromatin binding"/>
    <property type="evidence" value="ECO:0007669"/>
    <property type="project" value="TreeGrafter"/>
</dbReference>
<dbReference type="InterPro" id="IPR003593">
    <property type="entry name" value="AAA+_ATPase"/>
</dbReference>
<evidence type="ECO:0000259" key="9">
    <source>
        <dbReference type="PROSITE" id="PS51805"/>
    </source>
</evidence>
<feature type="region of interest" description="Disordered" evidence="8">
    <location>
        <begin position="1679"/>
        <end position="1713"/>
    </location>
</feature>
<gene>
    <name evidence="10" type="ORF">OsI_03204</name>
</gene>
<keyword evidence="5" id="KW-0862">Zinc</keyword>
<evidence type="ECO:0000256" key="4">
    <source>
        <dbReference type="ARBA" id="ARBA00022771"/>
    </source>
</evidence>
<dbReference type="GO" id="GO:0042393">
    <property type="term" value="F:histone binding"/>
    <property type="evidence" value="ECO:0007669"/>
    <property type="project" value="TreeGrafter"/>
</dbReference>
<dbReference type="Proteomes" id="UP000007015">
    <property type="component" value="Chromosome 1"/>
</dbReference>
<keyword evidence="7" id="KW-0103">Bromodomain</keyword>
<dbReference type="GO" id="GO:0008270">
    <property type="term" value="F:zinc ion binding"/>
    <property type="evidence" value="ECO:0007669"/>
    <property type="project" value="UniProtKB-KW"/>
</dbReference>
<dbReference type="OrthoDB" id="5421at2759"/>
<evidence type="ECO:0000256" key="1">
    <source>
        <dbReference type="ARBA" id="ARBA00006914"/>
    </source>
</evidence>
<dbReference type="InterPro" id="IPR027417">
    <property type="entry name" value="P-loop_NTPase"/>
</dbReference>
<dbReference type="GO" id="GO:0016887">
    <property type="term" value="F:ATP hydrolysis activity"/>
    <property type="evidence" value="ECO:0007669"/>
    <property type="project" value="InterPro"/>
</dbReference>
<dbReference type="Pfam" id="PF17862">
    <property type="entry name" value="AAA_lid_3"/>
    <property type="match status" value="1"/>
</dbReference>
<evidence type="ECO:0000313" key="10">
    <source>
        <dbReference type="EMBL" id="EEC71239.1"/>
    </source>
</evidence>
<dbReference type="HOGENOM" id="CLU_001894_1_0_1"/>
<dbReference type="Gene3D" id="3.40.50.300">
    <property type="entry name" value="P-loop containing nucleotide triphosphate hydrolases"/>
    <property type="match status" value="1"/>
</dbReference>
<keyword evidence="2" id="KW-0479">Metal-binding</keyword>
<evidence type="ECO:0000256" key="2">
    <source>
        <dbReference type="ARBA" id="ARBA00022723"/>
    </source>
</evidence>
<feature type="compositionally biased region" description="Basic and acidic residues" evidence="8">
    <location>
        <begin position="1702"/>
        <end position="1713"/>
    </location>
</feature>
<feature type="compositionally biased region" description="Gly residues" evidence="8">
    <location>
        <begin position="87"/>
        <end position="98"/>
    </location>
</feature>
<dbReference type="InterPro" id="IPR041569">
    <property type="entry name" value="AAA_lid_3"/>
</dbReference>
<feature type="compositionally biased region" description="Acidic residues" evidence="8">
    <location>
        <begin position="120"/>
        <end position="131"/>
    </location>
</feature>
<evidence type="ECO:0000256" key="8">
    <source>
        <dbReference type="SAM" id="MobiDB-lite"/>
    </source>
</evidence>
<dbReference type="Gene3D" id="3.30.40.10">
    <property type="entry name" value="Zinc/RING finger domain, C3HC4 (zinc finger)"/>
    <property type="match status" value="1"/>
</dbReference>
<sequence>MPPTRPKRRRGGSARSRGRKKQKRLDAIHDVAPVSAPPAGAAVVVVGGGESEDSDAEGPRRSTRVRRAPALLDTSPLPSPRRKRARGGGGGGVAGSSGGSSRRRSRGRARGEAGVAREIGEEEEEEEDDEAGNVVWRSRLRDRVKGKAKLDKRVRSLWFDEDYEVELKEEEEVVVEEEEEDEEEGDEEEEEEQVRTLVVDLREGAEEETMGEGSGSLPMRGREVMDREINLTIDLNVEEHEAVEGVNVVEEEDGEKGGEADEEKGDAIGPGNDLHEGKHEEVGDEEGLHEKERTEELGSAVLEGRNGDELPCNENNAEDGTGSSHEHEHLLVQNEQTVEESNLCVEQQMELDGSSPSEQLKEVQQDVQTGGASNVVLPEEAPKEGVRKFPVSEEKQGTMEIKEGRRCGLCGGGTDGRPPKVALHDTVDSDNEAYEGALPSEDPNYDMWDGFGDDPGWLGRLLGPIHDQFGIARVWVHQNCAVWSPEVYFAGLGCLKNVRAALCRGRLLKCSRCGRPGATIGCRVDRCPKTYHLPCSRAEACIFDHRMFLIACNDHRHYFQPQGDKYVELLRKMKIKKMKADIRKVSHDAWRKDIEAEEKWLENCGEDEEFLKREGKRLNRDLSRIAPVYIGGTSENEKAYCGWESVAGLSNVIQSMKEVVILPLLYPEFFSSLGLTPPRGVLLHGHPGTGKTLVVRALIGACSQGNRRIAYFARKGADCLGKYVGDAERQLRLLFQVAERCQPSIIFFDEIDGLAPSRSRRQDQTHNSVVATLLSLLDGLKSRGSVIVIGATNRPDAIDPALRRPGRFDREIYFPLPTFEDRSAILSLHTKKWPSPISGAFLSVIASQTVGYAGADLQSICTQAAINALKRTCPLKEILLSAEKGFEHGRLPLPSILVEERDWLAALAAAPPPCSQREAGIAANDLVSSPLVSYLVPCLLKPLLHLFISLYLDERIWLPSSLLKAFASIKQVIFSSMEKNNVPHTFWSSYLPSLIQQKGIAKRIASILSGYGLIAYQLGNHDSVLNHNEQHEKFDAHRLNSTGSHPKGGLAHKLSGFRALAAGAPRSGQQHLIRCLLHGFVGHTVIHKLDLATMAQEGNGDILSGLTQILLKCLNLGRCIIYMPRIDLWAIDKFHEQEAEDHVLNVGTSKLGSTATKNIKKCSEVWNSLVDQMGSLLASVSISVLSTSELKFQDLPSGVRHFFSTHVVDQCLASSEHTIPRFSVNVDSYFTWDEVIDACCLRISHDLVQQHVQLLHDRAHNNHDEQKEVFVPMEISAPGEHRSSGSKEASMLTKYPLNMDKHPSCGVSSREHPTQLGTCSAQQEPPTSNVEDKEDNTEKIDFNEKVATNRSNRIVKDSESLAIMAFGIQILQHPQFSKLCWVTSKLREGPCTDINGPWKGWPFNSCLLQSTTADKSLSGGNNVLKGKEKIPSVRGLVAVGLLAYRGAYASVLEICSEVRKVLELLVGQVRTKILEKRSRYRYFHILSQVAYLDDIMSSWAYTFQRLHSENRRVKTSPKVTVGKSSTRECQGDSNTAEANILGAPAGCSEAQGTPGQHTDDLEVIPAHCPSEMQENSVQHAPGHLEIHGIVCDLDNDNVTSISSINAVEPDLIHSASLDVHTDSLTPADAVINDGQSCGVDNDGQMSRVINGEENRISNIERPESHTVSVADFNELQRKNAVASSTSTDSAGTSRNMVSSEARGSDNERNTDFPVDDVKLGHLVNPQSQDTMKSLSVLKPPCLYKCCPVCFNAVYKMVHDILSNSVRPSLHCLAVDDMHDLLSSWSVNLLATVRKWYTSQGIVGSEENSGEGHCVCSSDNGCVPRECTCHLESNEDAGTIKDESYYLSGQPLSFFFKDGVLIPPDITAPTTLHCSYMRLCVCSIPGSISMFNRISS</sequence>
<reference evidence="10 11" key="1">
    <citation type="journal article" date="2005" name="PLoS Biol.">
        <title>The genomes of Oryza sativa: a history of duplications.</title>
        <authorList>
            <person name="Yu J."/>
            <person name="Wang J."/>
            <person name="Lin W."/>
            <person name="Li S."/>
            <person name="Li H."/>
            <person name="Zhou J."/>
            <person name="Ni P."/>
            <person name="Dong W."/>
            <person name="Hu S."/>
            <person name="Zeng C."/>
            <person name="Zhang J."/>
            <person name="Zhang Y."/>
            <person name="Li R."/>
            <person name="Xu Z."/>
            <person name="Li S."/>
            <person name="Li X."/>
            <person name="Zheng H."/>
            <person name="Cong L."/>
            <person name="Lin L."/>
            <person name="Yin J."/>
            <person name="Geng J."/>
            <person name="Li G."/>
            <person name="Shi J."/>
            <person name="Liu J."/>
            <person name="Lv H."/>
            <person name="Li J."/>
            <person name="Wang J."/>
            <person name="Deng Y."/>
            <person name="Ran L."/>
            <person name="Shi X."/>
            <person name="Wang X."/>
            <person name="Wu Q."/>
            <person name="Li C."/>
            <person name="Ren X."/>
            <person name="Wang J."/>
            <person name="Wang X."/>
            <person name="Li D."/>
            <person name="Liu D."/>
            <person name="Zhang X."/>
            <person name="Ji Z."/>
            <person name="Zhao W."/>
            <person name="Sun Y."/>
            <person name="Zhang Z."/>
            <person name="Bao J."/>
            <person name="Han Y."/>
            <person name="Dong L."/>
            <person name="Ji J."/>
            <person name="Chen P."/>
            <person name="Wu S."/>
            <person name="Liu J."/>
            <person name="Xiao Y."/>
            <person name="Bu D."/>
            <person name="Tan J."/>
            <person name="Yang L."/>
            <person name="Ye C."/>
            <person name="Zhang J."/>
            <person name="Xu J."/>
            <person name="Zhou Y."/>
            <person name="Yu Y."/>
            <person name="Zhang B."/>
            <person name="Zhuang S."/>
            <person name="Wei H."/>
            <person name="Liu B."/>
            <person name="Lei M."/>
            <person name="Yu H."/>
            <person name="Li Y."/>
            <person name="Xu H."/>
            <person name="Wei S."/>
            <person name="He X."/>
            <person name="Fang L."/>
            <person name="Zhang Z."/>
            <person name="Zhang Y."/>
            <person name="Huang X."/>
            <person name="Su Z."/>
            <person name="Tong W."/>
            <person name="Li J."/>
            <person name="Tong Z."/>
            <person name="Li S."/>
            <person name="Ye J."/>
            <person name="Wang L."/>
            <person name="Fang L."/>
            <person name="Lei T."/>
            <person name="Chen C."/>
            <person name="Chen H."/>
            <person name="Xu Z."/>
            <person name="Li H."/>
            <person name="Huang H."/>
            <person name="Zhang F."/>
            <person name="Xu H."/>
            <person name="Li N."/>
            <person name="Zhao C."/>
            <person name="Li S."/>
            <person name="Dong L."/>
            <person name="Huang Y."/>
            <person name="Li L."/>
            <person name="Xi Y."/>
            <person name="Qi Q."/>
            <person name="Li W."/>
            <person name="Zhang B."/>
            <person name="Hu W."/>
            <person name="Zhang Y."/>
            <person name="Tian X."/>
            <person name="Jiao Y."/>
            <person name="Liang X."/>
            <person name="Jin J."/>
            <person name="Gao L."/>
            <person name="Zheng W."/>
            <person name="Hao B."/>
            <person name="Liu S."/>
            <person name="Wang W."/>
            <person name="Yuan L."/>
            <person name="Cao M."/>
            <person name="McDermott J."/>
            <person name="Samudrala R."/>
            <person name="Wang J."/>
            <person name="Wong G.K."/>
            <person name="Yang H."/>
        </authorList>
    </citation>
    <scope>NUCLEOTIDE SEQUENCE [LARGE SCALE GENOMIC DNA]</scope>
    <source>
        <strain evidence="11">cv. 93-11</strain>
    </source>
</reference>
<feature type="compositionally biased region" description="Low complexity" evidence="8">
    <location>
        <begin position="1680"/>
        <end position="1693"/>
    </location>
</feature>
<feature type="region of interest" description="Disordered" evidence="8">
    <location>
        <begin position="168"/>
        <end position="222"/>
    </location>
</feature>
<feature type="compositionally biased region" description="Basic and acidic residues" evidence="8">
    <location>
        <begin position="273"/>
        <end position="296"/>
    </location>
</feature>
<dbReference type="PANTHER" id="PTHR23069:SF7">
    <property type="entry name" value="P-LOOP CONTAINING NUCLEOSIDE TRIPHOSPHATE HYDROLASES SUPERFAMILY PROTEIN"/>
    <property type="match status" value="1"/>
</dbReference>
<feature type="region of interest" description="Disordered" evidence="8">
    <location>
        <begin position="1302"/>
        <end position="1337"/>
    </location>
</feature>